<dbReference type="InterPro" id="IPR029063">
    <property type="entry name" value="SAM-dependent_MTases_sf"/>
</dbReference>
<proteinExistence type="predicted"/>
<dbReference type="EMBL" id="AAAKQF010000021">
    <property type="protein sequence ID" value="EAC9041608.1"/>
    <property type="molecule type" value="Genomic_DNA"/>
</dbReference>
<sequence length="218" mass="23962">MNYNGVDEYLTKKLVKEPEFLSQVNKRNELSGLPQIEVSPSQGQFLYLLAKMSNAKRILEIGTLGGYSTLWLAQALPSNGQIVTLEINAEIAAIAQENFKASPYNDLINVEVGPAADTLKKMSDKQTEAFDMIFIDADKENNPTYLKLVQKLSHSGSIIISDNIVRDGEVANESSTDERVIGVQKYIEELDKNDAYESVGIITAGIKGIDGFSLSIVK</sequence>
<dbReference type="AlphaFoldDB" id="A0A457JAL9"/>
<dbReference type="PANTHER" id="PTHR10509">
    <property type="entry name" value="O-METHYLTRANSFERASE-RELATED"/>
    <property type="match status" value="1"/>
</dbReference>
<evidence type="ECO:0000256" key="3">
    <source>
        <dbReference type="ARBA" id="ARBA00022691"/>
    </source>
</evidence>
<dbReference type="CDD" id="cd02440">
    <property type="entry name" value="AdoMet_MTases"/>
    <property type="match status" value="1"/>
</dbReference>
<dbReference type="PANTHER" id="PTHR10509:SF14">
    <property type="entry name" value="CAFFEOYL-COA O-METHYLTRANSFERASE 3-RELATED"/>
    <property type="match status" value="1"/>
</dbReference>
<dbReference type="EMBL" id="AACJYH010000021">
    <property type="protein sequence ID" value="EAK8899078.1"/>
    <property type="molecule type" value="Genomic_DNA"/>
</dbReference>
<evidence type="ECO:0000313" key="4">
    <source>
        <dbReference type="EMBL" id="EAC9041608.1"/>
    </source>
</evidence>
<organism evidence="4 7">
    <name type="scientific">Listeria monocytogenes</name>
    <dbReference type="NCBI Taxonomy" id="1639"/>
    <lineage>
        <taxon>Bacteria</taxon>
        <taxon>Bacillati</taxon>
        <taxon>Bacillota</taxon>
        <taxon>Bacilli</taxon>
        <taxon>Bacillales</taxon>
        <taxon>Listeriaceae</taxon>
        <taxon>Listeria</taxon>
    </lineage>
</organism>
<dbReference type="GO" id="GO:0032259">
    <property type="term" value="P:methylation"/>
    <property type="evidence" value="ECO:0007669"/>
    <property type="project" value="UniProtKB-KW"/>
</dbReference>
<dbReference type="Proteomes" id="UP000354255">
    <property type="component" value="Unassembled WGS sequence"/>
</dbReference>
<dbReference type="RefSeq" id="WP_031645870.1">
    <property type="nucleotide sequence ID" value="NZ_CP014254.1"/>
</dbReference>
<evidence type="ECO:0000313" key="7">
    <source>
        <dbReference type="Proteomes" id="UP000354255"/>
    </source>
</evidence>
<name>A0A457JAL9_LISMN</name>
<evidence type="ECO:0000256" key="1">
    <source>
        <dbReference type="ARBA" id="ARBA00022603"/>
    </source>
</evidence>
<dbReference type="Pfam" id="PF01596">
    <property type="entry name" value="Methyltransf_3"/>
    <property type="match status" value="1"/>
</dbReference>
<dbReference type="Gene3D" id="3.40.50.150">
    <property type="entry name" value="Vaccinia Virus protein VP39"/>
    <property type="match status" value="1"/>
</dbReference>
<keyword evidence="1 4" id="KW-0489">Methyltransferase</keyword>
<dbReference type="InterPro" id="IPR050362">
    <property type="entry name" value="Cation-dep_OMT"/>
</dbReference>
<evidence type="ECO:0000256" key="2">
    <source>
        <dbReference type="ARBA" id="ARBA00022679"/>
    </source>
</evidence>
<keyword evidence="3" id="KW-0949">S-adenosyl-L-methionine</keyword>
<gene>
    <name evidence="5" type="ORF">D7104_15440</name>
    <name evidence="4" type="ORF">KV70_15500</name>
</gene>
<keyword evidence="2 4" id="KW-0808">Transferase</keyword>
<dbReference type="SUPFAM" id="SSF53335">
    <property type="entry name" value="S-adenosyl-L-methionine-dependent methyltransferases"/>
    <property type="match status" value="1"/>
</dbReference>
<comment type="caution">
    <text evidence="4">The sequence shown here is derived from an EMBL/GenBank/DDBJ whole genome shotgun (WGS) entry which is preliminary data.</text>
</comment>
<dbReference type="GO" id="GO:0008757">
    <property type="term" value="F:S-adenosylmethionine-dependent methyltransferase activity"/>
    <property type="evidence" value="ECO:0007669"/>
    <property type="project" value="TreeGrafter"/>
</dbReference>
<dbReference type="GO" id="GO:0008171">
    <property type="term" value="F:O-methyltransferase activity"/>
    <property type="evidence" value="ECO:0007669"/>
    <property type="project" value="InterPro"/>
</dbReference>
<dbReference type="Proteomes" id="UP000350032">
    <property type="component" value="Unassembled WGS sequence"/>
</dbReference>
<evidence type="ECO:0000313" key="6">
    <source>
        <dbReference type="Proteomes" id="UP000350032"/>
    </source>
</evidence>
<reference evidence="4 7" key="1">
    <citation type="submission" date="2018-06" db="EMBL/GenBank/DDBJ databases">
        <authorList>
            <consortium name="PulseNet: The National Subtyping Network for Foodborne Disease Surveillance"/>
            <person name="Tarr C.L."/>
            <person name="Trees E."/>
            <person name="Katz L.S."/>
            <person name="Carleton-Romer H.A."/>
            <person name="Stroika S."/>
            <person name="Kucerova Z."/>
            <person name="Roache K.F."/>
            <person name="Sabol A.L."/>
            <person name="Besser J."/>
            <person name="Gerner-Smidt P."/>
        </authorList>
    </citation>
    <scope>NUCLEOTIDE SEQUENCE [LARGE SCALE GENOMIC DNA]</scope>
    <source>
        <strain evidence="4 7">PNUSAL000910</strain>
        <strain evidence="5 6">PNUSAL004402</strain>
    </source>
</reference>
<accession>A0A457JAL9</accession>
<protein>
    <submittedName>
        <fullName evidence="4">O-methyltransferase</fullName>
    </submittedName>
</protein>
<evidence type="ECO:0000313" key="5">
    <source>
        <dbReference type="EMBL" id="EAK8899078.1"/>
    </source>
</evidence>
<dbReference type="InterPro" id="IPR002935">
    <property type="entry name" value="SAM_O-MeTrfase"/>
</dbReference>
<dbReference type="PROSITE" id="PS51682">
    <property type="entry name" value="SAM_OMT_I"/>
    <property type="match status" value="1"/>
</dbReference>